<keyword evidence="3" id="KW-0488">Methylation</keyword>
<evidence type="ECO:0000313" key="17">
    <source>
        <dbReference type="Proteomes" id="UP000815677"/>
    </source>
</evidence>
<keyword evidence="8" id="KW-0520">NAD</keyword>
<dbReference type="InterPro" id="IPR028281">
    <property type="entry name" value="Sirohaem_synthase_central"/>
</dbReference>
<dbReference type="PANTHER" id="PTHR45790:SF6">
    <property type="entry name" value="UROPORPHYRINOGEN-III C-METHYLTRANSFERASE"/>
    <property type="match status" value="1"/>
</dbReference>
<evidence type="ECO:0000256" key="2">
    <source>
        <dbReference type="ARBA" id="ARBA00012400"/>
    </source>
</evidence>
<keyword evidence="12" id="KW-0732">Signal</keyword>
<organism evidence="16 17">
    <name type="scientific">Mycena chlorophos</name>
    <name type="common">Agaric fungus</name>
    <name type="synonym">Agaricus chlorophos</name>
    <dbReference type="NCBI Taxonomy" id="658473"/>
    <lineage>
        <taxon>Eukaryota</taxon>
        <taxon>Fungi</taxon>
        <taxon>Dikarya</taxon>
        <taxon>Basidiomycota</taxon>
        <taxon>Agaricomycotina</taxon>
        <taxon>Agaricomycetes</taxon>
        <taxon>Agaricomycetidae</taxon>
        <taxon>Agaricales</taxon>
        <taxon>Marasmiineae</taxon>
        <taxon>Mycenaceae</taxon>
        <taxon>Mycena</taxon>
    </lineage>
</organism>
<dbReference type="PROSITE" id="PS00840">
    <property type="entry name" value="SUMT_2"/>
    <property type="match status" value="1"/>
</dbReference>
<dbReference type="SUPFAM" id="SSF75615">
    <property type="entry name" value="Siroheme synthase middle domains-like"/>
    <property type="match status" value="1"/>
</dbReference>
<feature type="chain" id="PRO_5045675198" description="precorrin-2 dehydrogenase" evidence="12">
    <location>
        <begin position="20"/>
        <end position="694"/>
    </location>
</feature>
<dbReference type="SUPFAM" id="SSF53790">
    <property type="entry name" value="Tetrapyrrole methylase"/>
    <property type="match status" value="1"/>
</dbReference>
<proteinExistence type="inferred from homology"/>
<protein>
    <recommendedName>
        <fullName evidence="2">precorrin-2 dehydrogenase</fullName>
        <ecNumber evidence="2">1.3.1.76</ecNumber>
    </recommendedName>
</protein>
<keyword evidence="17" id="KW-1185">Reference proteome</keyword>
<dbReference type="InterPro" id="IPR006366">
    <property type="entry name" value="CobA/CysG_C"/>
</dbReference>
<evidence type="ECO:0000256" key="11">
    <source>
        <dbReference type="RuleBase" id="RU003960"/>
    </source>
</evidence>
<dbReference type="InterPro" id="IPR028162">
    <property type="entry name" value="Met8_C"/>
</dbReference>
<gene>
    <name evidence="16" type="ORF">MCHLO_12504</name>
</gene>
<dbReference type="Gene3D" id="3.30.950.10">
    <property type="entry name" value="Methyltransferase, Cobalt-precorrin-4 Transmethylase, Domain 2"/>
    <property type="match status" value="1"/>
</dbReference>
<keyword evidence="5 11" id="KW-0808">Transferase</keyword>
<evidence type="ECO:0000256" key="10">
    <source>
        <dbReference type="ARBA" id="ARBA00035662"/>
    </source>
</evidence>
<keyword evidence="7" id="KW-0560">Oxidoreductase</keyword>
<dbReference type="NCBIfam" id="TIGR01469">
    <property type="entry name" value="cobA_cysG_Cterm"/>
    <property type="match status" value="1"/>
</dbReference>
<dbReference type="SUPFAM" id="SSF51735">
    <property type="entry name" value="NAD(P)-binding Rossmann-fold domains"/>
    <property type="match status" value="1"/>
</dbReference>
<comment type="similarity">
    <text evidence="11">Belongs to the precorrin methyltransferase family.</text>
</comment>
<dbReference type="Proteomes" id="UP000815677">
    <property type="component" value="Unassembled WGS sequence"/>
</dbReference>
<feature type="domain" description="Siroheme biosynthesis protein Met8 C-terminal" evidence="14">
    <location>
        <begin position="351"/>
        <end position="387"/>
    </location>
</feature>
<evidence type="ECO:0000259" key="14">
    <source>
        <dbReference type="Pfam" id="PF14823"/>
    </source>
</evidence>
<dbReference type="InterPro" id="IPR035996">
    <property type="entry name" value="4pyrrol_Methylase_sf"/>
</dbReference>
<feature type="domain" description="Siroheme synthase central" evidence="15">
    <location>
        <begin position="281"/>
        <end position="303"/>
    </location>
</feature>
<evidence type="ECO:0000256" key="8">
    <source>
        <dbReference type="ARBA" id="ARBA00023027"/>
    </source>
</evidence>
<evidence type="ECO:0000256" key="3">
    <source>
        <dbReference type="ARBA" id="ARBA00022481"/>
    </source>
</evidence>
<dbReference type="Gene3D" id="3.40.1010.10">
    <property type="entry name" value="Cobalt-precorrin-4 Transmethylase, Domain 1"/>
    <property type="match status" value="1"/>
</dbReference>
<evidence type="ECO:0000259" key="13">
    <source>
        <dbReference type="Pfam" id="PF00590"/>
    </source>
</evidence>
<dbReference type="Gene3D" id="2.60.20.10">
    <property type="entry name" value="Crystallins"/>
    <property type="match status" value="1"/>
</dbReference>
<dbReference type="InterPro" id="IPR003043">
    <property type="entry name" value="Uropor_MeTrfase_CS"/>
</dbReference>
<dbReference type="InterPro" id="IPR036291">
    <property type="entry name" value="NAD(P)-bd_dom_sf"/>
</dbReference>
<dbReference type="Pfam" id="PF13241">
    <property type="entry name" value="NAD_binding_7"/>
    <property type="match status" value="1"/>
</dbReference>
<evidence type="ECO:0000259" key="15">
    <source>
        <dbReference type="Pfam" id="PF14824"/>
    </source>
</evidence>
<evidence type="ECO:0000256" key="1">
    <source>
        <dbReference type="ARBA" id="ARBA00011738"/>
    </source>
</evidence>
<comment type="subunit">
    <text evidence="1">Homodimer.</text>
</comment>
<evidence type="ECO:0000256" key="12">
    <source>
        <dbReference type="SAM" id="SignalP"/>
    </source>
</evidence>
<dbReference type="Pfam" id="PF14824">
    <property type="entry name" value="Sirohm_synth_M"/>
    <property type="match status" value="1"/>
</dbReference>
<dbReference type="EC" id="1.3.1.76" evidence="2"/>
<evidence type="ECO:0000256" key="5">
    <source>
        <dbReference type="ARBA" id="ARBA00022679"/>
    </source>
</evidence>
<evidence type="ECO:0000313" key="16">
    <source>
        <dbReference type="EMBL" id="GAT55775.1"/>
    </source>
</evidence>
<reference evidence="16" key="1">
    <citation type="submission" date="2014-09" db="EMBL/GenBank/DDBJ databases">
        <title>Genome sequence of the luminous mushroom Mycena chlorophos for searching fungal bioluminescence genes.</title>
        <authorList>
            <person name="Tanaka Y."/>
            <person name="Kasuga D."/>
            <person name="Oba Y."/>
            <person name="Hase S."/>
            <person name="Sato K."/>
            <person name="Oba Y."/>
            <person name="Sakakibara Y."/>
        </authorList>
    </citation>
    <scope>NUCLEOTIDE SEQUENCE</scope>
</reference>
<keyword evidence="6" id="KW-0949">S-adenosyl-L-methionine</keyword>
<dbReference type="EMBL" id="DF849135">
    <property type="protein sequence ID" value="GAT55775.1"/>
    <property type="molecule type" value="Genomic_DNA"/>
</dbReference>
<dbReference type="Gene3D" id="3.40.50.720">
    <property type="entry name" value="NAD(P)-binding Rossmann-like Domain"/>
    <property type="match status" value="1"/>
</dbReference>
<evidence type="ECO:0000256" key="9">
    <source>
        <dbReference type="ARBA" id="ARBA00023244"/>
    </source>
</evidence>
<evidence type="ECO:0000256" key="6">
    <source>
        <dbReference type="ARBA" id="ARBA00022691"/>
    </source>
</evidence>
<sequence length="694" mass="74142">MLRLAAFLLAVVFAVVVRAATVDLDIRDGVIPQEDGPEEDLITFFIDDDYCGESVTVCDEPDTGCVNACDPFVNSVSSVKLLRSDISCNLWSQPNCTGSAGIVINGDVPQLEAFNFNDKMVSYNCYSTSPQESPQGGASLVLSFRLQRRRTLVIGSGSLAASRAFAALEADSEVLVLAPGGLGSACAELRWRAEQGQLTVLAWEDDEKELESHLVDIALVCVTDTLLSSETRRSRASAERIYQLCREKGIPVNTTDIPDLCDFTFCATHRFVASDGQTRSAMQIGVTTNGKGCRLGSRVKREVVGLLPKELGSAVEKVGIMRGMAGTEESCEEATPNAPVPVRGKADAETEAEAATRRMKWVAQVSEYWPISRLATMTEADMRNVLSGEFSDPATTPTIETTIHSLALSPPRNPVGRIFLIGSGPGHPSLLTVAARDLLTTLPDLVLSDKLVPAAVLALIPSTVEVRIARKFPGNADGAQMEMMEAAVEAAKRGLTVVRLKQGDPVLYGRAGEEILYFRARGFEPVVVPGVSSALAGPTFAGIPVTQRGVADALAVCTGVGRGGKAGTLPIYERAKTVVVLMGVARLASVVESMLTSYPANTPIAIVERASMPDQRVLVSTLQNIVAALESLGEQRPPGIMVVGWAVLALWGSGDDTVLDADAESQDDVRVKRWLGEDSDWRVIEGLPAGWDIL</sequence>
<keyword evidence="4 11" id="KW-0489">Methyltransferase</keyword>
<dbReference type="InterPro" id="IPR014776">
    <property type="entry name" value="4pyrrole_Mease_sub2"/>
</dbReference>
<keyword evidence="9" id="KW-0627">Porphyrin biosynthesis</keyword>
<dbReference type="Pfam" id="PF14823">
    <property type="entry name" value="Sirohm_synth_C"/>
    <property type="match status" value="1"/>
</dbReference>
<evidence type="ECO:0000256" key="4">
    <source>
        <dbReference type="ARBA" id="ARBA00022603"/>
    </source>
</evidence>
<accession>A0ABQ0LXE4</accession>
<dbReference type="PANTHER" id="PTHR45790">
    <property type="entry name" value="SIROHEME SYNTHASE-RELATED"/>
    <property type="match status" value="1"/>
</dbReference>
<evidence type="ECO:0000256" key="7">
    <source>
        <dbReference type="ARBA" id="ARBA00023002"/>
    </source>
</evidence>
<dbReference type="InterPro" id="IPR014777">
    <property type="entry name" value="4pyrrole_Mease_sub1"/>
</dbReference>
<feature type="domain" description="Tetrapyrrole methylase" evidence="13">
    <location>
        <begin position="418"/>
        <end position="625"/>
    </location>
</feature>
<dbReference type="InterPro" id="IPR050161">
    <property type="entry name" value="Siro_Cobalamin_biosynth"/>
</dbReference>
<dbReference type="Pfam" id="PF00590">
    <property type="entry name" value="TP_methylase"/>
    <property type="match status" value="1"/>
</dbReference>
<dbReference type="InterPro" id="IPR000878">
    <property type="entry name" value="4pyrrol_Mease"/>
</dbReference>
<name>A0ABQ0LXE4_MYCCL</name>
<dbReference type="CDD" id="cd11642">
    <property type="entry name" value="SUMT"/>
    <property type="match status" value="1"/>
</dbReference>
<feature type="signal peptide" evidence="12">
    <location>
        <begin position="1"/>
        <end position="19"/>
    </location>
</feature>
<comment type="similarity">
    <text evidence="10">In the N-terminal section; belongs to the precorrin methyltransferase family.</text>
</comment>